<dbReference type="EMBL" id="HE650828">
    <property type="protein sequence ID" value="CCF59677.1"/>
    <property type="molecule type" value="Genomic_DNA"/>
</dbReference>
<evidence type="ECO:0000256" key="1">
    <source>
        <dbReference type="ARBA" id="ARBA00004604"/>
    </source>
</evidence>
<keyword evidence="3" id="KW-0698">rRNA processing</keyword>
<keyword evidence="10" id="KW-1185">Reference proteome</keyword>
<dbReference type="InterPro" id="IPR001680">
    <property type="entry name" value="WD40_rpt"/>
</dbReference>
<evidence type="ECO:0000256" key="4">
    <source>
        <dbReference type="ARBA" id="ARBA00022574"/>
    </source>
</evidence>
<evidence type="ECO:0000256" key="6">
    <source>
        <dbReference type="ARBA" id="ARBA00023163"/>
    </source>
</evidence>
<dbReference type="FunCoup" id="H2AZC1">
    <property type="interactions" value="512"/>
</dbReference>
<proteinExistence type="predicted"/>
<dbReference type="eggNOG" id="KOG1963">
    <property type="taxonomic scope" value="Eukaryota"/>
</dbReference>
<dbReference type="KEGG" id="kaf:KAFR_0H02680"/>
<keyword evidence="4 8" id="KW-0853">WD repeat</keyword>
<reference evidence="9 10" key="1">
    <citation type="journal article" date="2011" name="Proc. Natl. Acad. Sci. U.S.A.">
        <title>Evolutionary erosion of yeast sex chromosomes by mating-type switching accidents.</title>
        <authorList>
            <person name="Gordon J.L."/>
            <person name="Armisen D."/>
            <person name="Proux-Wera E."/>
            <person name="Oheigeartaigh S.S."/>
            <person name="Byrne K.P."/>
            <person name="Wolfe K.H."/>
        </authorList>
    </citation>
    <scope>NUCLEOTIDE SEQUENCE [LARGE SCALE GENOMIC DNA]</scope>
    <source>
        <strain evidence="10">ATCC 22294 / BCRC 22015 / CBS 2517 / CECT 1963 / NBRC 1671 / NRRL Y-8276</strain>
    </source>
</reference>
<name>H2AZC1_KAZAF</name>
<keyword evidence="7" id="KW-0539">Nucleus</keyword>
<dbReference type="GO" id="GO:0000462">
    <property type="term" value="P:maturation of SSU-rRNA from tricistronic rRNA transcript (SSU-rRNA, 5.8S rRNA, LSU-rRNA)"/>
    <property type="evidence" value="ECO:0007669"/>
    <property type="project" value="EnsemblFungi"/>
</dbReference>
<dbReference type="GO" id="GO:0034511">
    <property type="term" value="F:U3 snoRNA binding"/>
    <property type="evidence" value="ECO:0007669"/>
    <property type="project" value="EnsemblFungi"/>
</dbReference>
<organism evidence="9 10">
    <name type="scientific">Kazachstania africana (strain ATCC 22294 / BCRC 22015 / CBS 2517 / CECT 1963 / NBRC 1671 / NRRL Y-8276)</name>
    <name type="common">Yeast</name>
    <name type="synonym">Kluyveromyces africanus</name>
    <dbReference type="NCBI Taxonomy" id="1071382"/>
    <lineage>
        <taxon>Eukaryota</taxon>
        <taxon>Fungi</taxon>
        <taxon>Dikarya</taxon>
        <taxon>Ascomycota</taxon>
        <taxon>Saccharomycotina</taxon>
        <taxon>Saccharomycetes</taxon>
        <taxon>Saccharomycetales</taxon>
        <taxon>Saccharomycetaceae</taxon>
        <taxon>Kazachstania</taxon>
    </lineage>
</organism>
<dbReference type="Gene3D" id="2.130.10.10">
    <property type="entry name" value="YVTN repeat-like/Quinoprotein amine dehydrogenase"/>
    <property type="match status" value="2"/>
</dbReference>
<evidence type="ECO:0000256" key="5">
    <source>
        <dbReference type="ARBA" id="ARBA00022737"/>
    </source>
</evidence>
<keyword evidence="2" id="KW-0690">Ribosome biogenesis</keyword>
<dbReference type="InterPro" id="IPR015943">
    <property type="entry name" value="WD40/YVTN_repeat-like_dom_sf"/>
</dbReference>
<dbReference type="GO" id="GO:0032040">
    <property type="term" value="C:small-subunit processome"/>
    <property type="evidence" value="ECO:0007669"/>
    <property type="project" value="EnsemblFungi"/>
</dbReference>
<dbReference type="PANTHER" id="PTHR44215">
    <property type="entry name" value="WD REPEAT-CONTAINING PROTEIN 75"/>
    <property type="match status" value="1"/>
</dbReference>
<dbReference type="RefSeq" id="XP_003958812.1">
    <property type="nucleotide sequence ID" value="XM_003958763.1"/>
</dbReference>
<dbReference type="Pfam" id="PF00400">
    <property type="entry name" value="WD40"/>
    <property type="match status" value="1"/>
</dbReference>
<dbReference type="PROSITE" id="PS50294">
    <property type="entry name" value="WD_REPEATS_REGION"/>
    <property type="match status" value="1"/>
</dbReference>
<dbReference type="InterPro" id="IPR036322">
    <property type="entry name" value="WD40_repeat_dom_sf"/>
</dbReference>
<evidence type="ECO:0000256" key="2">
    <source>
        <dbReference type="ARBA" id="ARBA00022517"/>
    </source>
</evidence>
<keyword evidence="5" id="KW-0677">Repeat</keyword>
<accession>H2AZC1</accession>
<gene>
    <name evidence="9" type="primary">KAFR0H02680</name>
    <name evidence="9" type="ORF">KAFR_0H02680</name>
</gene>
<dbReference type="InParanoid" id="H2AZC1"/>
<evidence type="ECO:0000313" key="10">
    <source>
        <dbReference type="Proteomes" id="UP000005220"/>
    </source>
</evidence>
<keyword evidence="6" id="KW-0804">Transcription</keyword>
<evidence type="ECO:0000313" key="9">
    <source>
        <dbReference type="EMBL" id="CCF59677.1"/>
    </source>
</evidence>
<dbReference type="GO" id="GO:2000234">
    <property type="term" value="P:positive regulation of rRNA processing"/>
    <property type="evidence" value="ECO:0007669"/>
    <property type="project" value="TreeGrafter"/>
</dbReference>
<sequence>MTHSSVSQKYNLAVVSGGKPMLPRAHRDSTSCNKNISILTDDRKYFIVPFNNQIKIYSVETRQCTKTLKFSNNPLLARVFQDNKDVFVVNILLGDITATSHEEDRLITLVTNAGHIIVLNYKGKMVENPKVLQLNHSDVSKIFFDNDIKFLTTKTTSNSLQYYTFHSLRFQEDDKVTTTEEKSFENVILSSWSSNNKFISILLKENNEKHVIVYSISEQTVRFQFPLATINTSASFSNFVTSMAIDNTCTQLALGFASGVVTVTNLIDMKPRLLKWHIDAVLSLNFNADGTYLLSGGWEKVLSFWQLSTNLQHFLPRLNGVIIDIQVLENFYSLSLQMMENDSNSDYQLVLLNSADLISNLSIVGPLPVFNSIIQITNSQPYSSINSTSSINTSFKKQKRKLMRLKKKDFTTCIEINPVTKQLYIPHGSNLQTFDFYKNESVNLQYLTNSINTFMGKVKSELNIKDPKILNLKLSKDGTSLITYEIEFAPADLLSSDDIIHLLKFWQFNSNSDQWELVTKVLNPHGQNVPITNMIVSKDGCLTADNNGGIKYWVYDVKESNWCLKKILINNFNHFTNSVSMASSKDGSLLFHGFDDKLQIIDFETFRKLENTNVDDNDDDFVNEFTFDSEIQTIKLIGETSLLVATKATLNVIDLLLGKIINSFDIYPYVNGIYKNGNLERLITCDETNGKIAIVINKQSKDKATSFKSHVLVFNSNLSKKLGSFTHDEYIAWIGWNYDTDFIFLDIESRLGVIGTTVTNEIMLDESNKEGILDGLTTENDHADKNSYLEELRKLSIRKTNIMKGLKNDNEDVEEILDGETIQNSIHTKINMNSFTNMFDNLQNIEMETLFDSVLKTLS</sequence>
<dbReference type="SUPFAM" id="SSF82171">
    <property type="entry name" value="DPP6 N-terminal domain-like"/>
    <property type="match status" value="1"/>
</dbReference>
<dbReference type="OrthoDB" id="4096at2759"/>
<dbReference type="STRING" id="1071382.H2AZC1"/>
<feature type="repeat" description="WD" evidence="8">
    <location>
        <begin position="274"/>
        <end position="309"/>
    </location>
</feature>
<comment type="subcellular location">
    <subcellularLocation>
        <location evidence="1">Nucleus</location>
        <location evidence="1">Nucleolus</location>
    </subcellularLocation>
</comment>
<dbReference type="GeneID" id="13887673"/>
<evidence type="ECO:0000256" key="8">
    <source>
        <dbReference type="PROSITE-ProRule" id="PRU00221"/>
    </source>
</evidence>
<evidence type="ECO:0000256" key="7">
    <source>
        <dbReference type="ARBA" id="ARBA00023242"/>
    </source>
</evidence>
<dbReference type="InterPro" id="IPR053826">
    <property type="entry name" value="WDR75"/>
</dbReference>
<dbReference type="PROSITE" id="PS50082">
    <property type="entry name" value="WD_REPEATS_2"/>
    <property type="match status" value="1"/>
</dbReference>
<evidence type="ECO:0000256" key="3">
    <source>
        <dbReference type="ARBA" id="ARBA00022552"/>
    </source>
</evidence>
<dbReference type="GO" id="GO:0034455">
    <property type="term" value="C:t-UTP complex"/>
    <property type="evidence" value="ECO:0007669"/>
    <property type="project" value="EnsemblFungi"/>
</dbReference>
<dbReference type="PANTHER" id="PTHR44215:SF1">
    <property type="entry name" value="WD REPEAT-CONTAINING PROTEIN 75"/>
    <property type="match status" value="1"/>
</dbReference>
<dbReference type="SUPFAM" id="SSF50978">
    <property type="entry name" value="WD40 repeat-like"/>
    <property type="match status" value="1"/>
</dbReference>
<dbReference type="HOGENOM" id="CLU_348179_0_0_1"/>
<dbReference type="GO" id="GO:0045943">
    <property type="term" value="P:positive regulation of transcription by RNA polymerase I"/>
    <property type="evidence" value="ECO:0007669"/>
    <property type="project" value="EnsemblFungi"/>
</dbReference>
<dbReference type="AlphaFoldDB" id="H2AZC1"/>
<dbReference type="GO" id="GO:0005777">
    <property type="term" value="C:peroxisome"/>
    <property type="evidence" value="ECO:0007669"/>
    <property type="project" value="EnsemblFungi"/>
</dbReference>
<protein>
    <submittedName>
        <fullName evidence="9">Uncharacterized protein</fullName>
    </submittedName>
</protein>
<dbReference type="Proteomes" id="UP000005220">
    <property type="component" value="Chromosome 8"/>
</dbReference>
<dbReference type="GO" id="GO:0033553">
    <property type="term" value="C:rDNA heterochromatin"/>
    <property type="evidence" value="ECO:0007669"/>
    <property type="project" value="EnsemblFungi"/>
</dbReference>